<keyword evidence="7" id="KW-1185">Reference proteome</keyword>
<dbReference type="Gene3D" id="3.30.160.390">
    <property type="entry name" value="Integrase, DNA-binding domain"/>
    <property type="match status" value="1"/>
</dbReference>
<evidence type="ECO:0000256" key="3">
    <source>
        <dbReference type="ARBA" id="ARBA00023125"/>
    </source>
</evidence>
<comment type="similarity">
    <text evidence="1">Belongs to the 'phage' integrase family.</text>
</comment>
<dbReference type="Gene3D" id="1.10.150.130">
    <property type="match status" value="1"/>
</dbReference>
<reference evidence="6 7" key="1">
    <citation type="submission" date="2020-04" db="EMBL/GenBank/DDBJ databases">
        <title>Ferrimonas sp. S7 isolated from sea water.</title>
        <authorList>
            <person name="Bae S.S."/>
            <person name="Baek K."/>
        </authorList>
    </citation>
    <scope>NUCLEOTIDE SEQUENCE [LARGE SCALE GENOMIC DNA]</scope>
    <source>
        <strain evidence="6 7">S7</strain>
    </source>
</reference>
<dbReference type="PANTHER" id="PTHR30629">
    <property type="entry name" value="PROPHAGE INTEGRASE"/>
    <property type="match status" value="1"/>
</dbReference>
<dbReference type="Proteomes" id="UP000501602">
    <property type="component" value="Chromosome"/>
</dbReference>
<dbReference type="InterPro" id="IPR011010">
    <property type="entry name" value="DNA_brk_join_enz"/>
</dbReference>
<dbReference type="PANTHER" id="PTHR30629:SF2">
    <property type="entry name" value="PROPHAGE INTEGRASE INTS-RELATED"/>
    <property type="match status" value="1"/>
</dbReference>
<evidence type="ECO:0000313" key="7">
    <source>
        <dbReference type="Proteomes" id="UP000501602"/>
    </source>
</evidence>
<dbReference type="KEGG" id="fes:HER31_06295"/>
<evidence type="ECO:0000259" key="5">
    <source>
        <dbReference type="Pfam" id="PF13356"/>
    </source>
</evidence>
<name>A0A6H1UBT9_9GAMM</name>
<dbReference type="EMBL" id="CP051180">
    <property type="protein sequence ID" value="QIZ76504.1"/>
    <property type="molecule type" value="Genomic_DNA"/>
</dbReference>
<protein>
    <submittedName>
        <fullName evidence="6">Integrase family protein</fullName>
    </submittedName>
</protein>
<dbReference type="GO" id="GO:0006310">
    <property type="term" value="P:DNA recombination"/>
    <property type="evidence" value="ECO:0007669"/>
    <property type="project" value="UniProtKB-KW"/>
</dbReference>
<dbReference type="InterPro" id="IPR050808">
    <property type="entry name" value="Phage_Integrase"/>
</dbReference>
<dbReference type="InterPro" id="IPR013762">
    <property type="entry name" value="Integrase-like_cat_sf"/>
</dbReference>
<feature type="domain" description="Integrase DNA-binding" evidence="5">
    <location>
        <begin position="61"/>
        <end position="109"/>
    </location>
</feature>
<keyword evidence="4" id="KW-0233">DNA recombination</keyword>
<dbReference type="InterPro" id="IPR010998">
    <property type="entry name" value="Integrase_recombinase_N"/>
</dbReference>
<gene>
    <name evidence="6" type="ORF">HER31_06295</name>
</gene>
<keyword evidence="3" id="KW-0238">DNA-binding</keyword>
<dbReference type="GO" id="GO:0015074">
    <property type="term" value="P:DNA integration"/>
    <property type="evidence" value="ECO:0007669"/>
    <property type="project" value="UniProtKB-KW"/>
</dbReference>
<dbReference type="Pfam" id="PF13356">
    <property type="entry name" value="Arm-DNA-bind_3"/>
    <property type="match status" value="1"/>
</dbReference>
<dbReference type="RefSeq" id="WP_168659766.1">
    <property type="nucleotide sequence ID" value="NZ_CP051180.1"/>
</dbReference>
<evidence type="ECO:0000313" key="6">
    <source>
        <dbReference type="EMBL" id="QIZ76504.1"/>
    </source>
</evidence>
<keyword evidence="2" id="KW-0229">DNA integration</keyword>
<dbReference type="InterPro" id="IPR025166">
    <property type="entry name" value="Integrase_DNA_bind_dom"/>
</dbReference>
<evidence type="ECO:0000256" key="2">
    <source>
        <dbReference type="ARBA" id="ARBA00022908"/>
    </source>
</evidence>
<dbReference type="AlphaFoldDB" id="A0A6H1UBT9"/>
<dbReference type="InterPro" id="IPR038488">
    <property type="entry name" value="Integrase_DNA-bd_sf"/>
</dbReference>
<dbReference type="SUPFAM" id="SSF56349">
    <property type="entry name" value="DNA breaking-rejoining enzymes"/>
    <property type="match status" value="1"/>
</dbReference>
<dbReference type="Gene3D" id="1.10.443.10">
    <property type="entry name" value="Intergrase catalytic core"/>
    <property type="match status" value="1"/>
</dbReference>
<proteinExistence type="inferred from homology"/>
<accession>A0A6H1UBT9</accession>
<evidence type="ECO:0000256" key="1">
    <source>
        <dbReference type="ARBA" id="ARBA00008857"/>
    </source>
</evidence>
<dbReference type="GO" id="GO:0003677">
    <property type="term" value="F:DNA binding"/>
    <property type="evidence" value="ECO:0007669"/>
    <property type="project" value="UniProtKB-KW"/>
</dbReference>
<evidence type="ECO:0000256" key="4">
    <source>
        <dbReference type="ARBA" id="ARBA00023172"/>
    </source>
</evidence>
<organism evidence="6 7">
    <name type="scientific">Ferrimonas lipolytica</name>
    <dbReference type="NCBI Taxonomy" id="2724191"/>
    <lineage>
        <taxon>Bacteria</taxon>
        <taxon>Pseudomonadati</taxon>
        <taxon>Pseudomonadota</taxon>
        <taxon>Gammaproteobacteria</taxon>
        <taxon>Alteromonadales</taxon>
        <taxon>Ferrimonadaceae</taxon>
        <taxon>Ferrimonas</taxon>
    </lineage>
</organism>
<sequence>MDKLPPKQQVLLLLEQCLQTGIRGRLAEVVKHARNEIERKDEFTDAFYRQASIDVSDPAYPGLVFKVAKHKRRWVFRYTPVGAKSTKQQTLGYFPEMSVAQARAAWHEVKYPHSDVLQEPITTFSVNQLIEHYLIYAQQYRKEWRAERRLLERFLGDRYGHHDVSEVDTKVIGRILAAVEQRALDAGHQGQRAKESALTLLRHLFDVARGKSEYLAQGAPWIDADLANPCEGLSVERQSQSAAPLFAGDVGRYLKALVGLPINEDVKGLLMLQLNLLCPFSWLCKLEWQHIDWRRQCIALPNEQGRLNWLPLSSSALQFLENRKRQQRGTQPWVFSALKHHHKPMPARYPSELLASLKQHLQLPDQFTATQICQFGHSWLEQQGSVLAKTGLPISDAHFQLLDQRQLVAAAEQWHQYLTNLRQSS</sequence>